<comment type="caution">
    <text evidence="2">The sequence shown here is derived from an EMBL/GenBank/DDBJ whole genome shotgun (WGS) entry which is preliminary data.</text>
</comment>
<sequence>MAHEFNDSNHSSLLVVDQYIINPNPLSFESAFTGSWGSSSSCLNTSFGSEQDSNEADNDDGDEFVAELTRKMADYMLQEDDDDNSYDKYTSPEGKASKSKPSYKASDDFLFKNKE</sequence>
<reference evidence="2 3" key="1">
    <citation type="submission" date="2022-01" db="EMBL/GenBank/DDBJ databases">
        <authorList>
            <person name="Xiong W."/>
            <person name="Schranz E."/>
        </authorList>
    </citation>
    <scope>NUCLEOTIDE SEQUENCE [LARGE SCALE GENOMIC DNA]</scope>
</reference>
<feature type="region of interest" description="Disordered" evidence="1">
    <location>
        <begin position="35"/>
        <end position="62"/>
    </location>
</feature>
<feature type="compositionally biased region" description="Basic and acidic residues" evidence="1">
    <location>
        <begin position="105"/>
        <end position="115"/>
    </location>
</feature>
<protein>
    <submittedName>
        <fullName evidence="2">Uncharacterized protein</fullName>
    </submittedName>
</protein>
<feature type="region of interest" description="Disordered" evidence="1">
    <location>
        <begin position="76"/>
        <end position="115"/>
    </location>
</feature>
<dbReference type="Proteomes" id="UP001157418">
    <property type="component" value="Unassembled WGS sequence"/>
</dbReference>
<accession>A0AAU9MW04</accession>
<evidence type="ECO:0000256" key="1">
    <source>
        <dbReference type="SAM" id="MobiDB-lite"/>
    </source>
</evidence>
<feature type="compositionally biased region" description="Acidic residues" evidence="1">
    <location>
        <begin position="52"/>
        <end position="62"/>
    </location>
</feature>
<feature type="compositionally biased region" description="Polar residues" evidence="1">
    <location>
        <begin position="42"/>
        <end position="51"/>
    </location>
</feature>
<evidence type="ECO:0000313" key="3">
    <source>
        <dbReference type="Proteomes" id="UP001157418"/>
    </source>
</evidence>
<organism evidence="2 3">
    <name type="scientific">Lactuca virosa</name>
    <dbReference type="NCBI Taxonomy" id="75947"/>
    <lineage>
        <taxon>Eukaryota</taxon>
        <taxon>Viridiplantae</taxon>
        <taxon>Streptophyta</taxon>
        <taxon>Embryophyta</taxon>
        <taxon>Tracheophyta</taxon>
        <taxon>Spermatophyta</taxon>
        <taxon>Magnoliopsida</taxon>
        <taxon>eudicotyledons</taxon>
        <taxon>Gunneridae</taxon>
        <taxon>Pentapetalae</taxon>
        <taxon>asterids</taxon>
        <taxon>campanulids</taxon>
        <taxon>Asterales</taxon>
        <taxon>Asteraceae</taxon>
        <taxon>Cichorioideae</taxon>
        <taxon>Cichorieae</taxon>
        <taxon>Lactucinae</taxon>
        <taxon>Lactuca</taxon>
    </lineage>
</organism>
<evidence type="ECO:0000313" key="2">
    <source>
        <dbReference type="EMBL" id="CAH1429721.1"/>
    </source>
</evidence>
<dbReference type="EMBL" id="CAKMRJ010003045">
    <property type="protein sequence ID" value="CAH1429721.1"/>
    <property type="molecule type" value="Genomic_DNA"/>
</dbReference>
<proteinExistence type="predicted"/>
<keyword evidence="3" id="KW-1185">Reference proteome</keyword>
<dbReference type="AlphaFoldDB" id="A0AAU9MW04"/>
<name>A0AAU9MW04_9ASTR</name>
<gene>
    <name evidence="2" type="ORF">LVIROSA_LOCUS16561</name>
</gene>